<gene>
    <name evidence="13" type="ORF">PBT88_18920</name>
</gene>
<protein>
    <submittedName>
        <fullName evidence="13">Energy transducer TonB</fullName>
    </submittedName>
</protein>
<keyword evidence="6 11" id="KW-0812">Transmembrane</keyword>
<evidence type="ECO:0000256" key="10">
    <source>
        <dbReference type="SAM" id="MobiDB-lite"/>
    </source>
</evidence>
<keyword evidence="7" id="KW-0653">Protein transport</keyword>
<keyword evidence="9 11" id="KW-0472">Membrane</keyword>
<evidence type="ECO:0000259" key="12">
    <source>
        <dbReference type="PROSITE" id="PS52015"/>
    </source>
</evidence>
<keyword evidence="14" id="KW-1185">Reference proteome</keyword>
<dbReference type="Gene3D" id="3.30.1150.10">
    <property type="match status" value="1"/>
</dbReference>
<evidence type="ECO:0000256" key="1">
    <source>
        <dbReference type="ARBA" id="ARBA00004383"/>
    </source>
</evidence>
<feature type="transmembrane region" description="Helical" evidence="11">
    <location>
        <begin position="14"/>
        <end position="36"/>
    </location>
</feature>
<dbReference type="PANTHER" id="PTHR33446">
    <property type="entry name" value="PROTEIN TONB-RELATED"/>
    <property type="match status" value="1"/>
</dbReference>
<sequence>MAYVDQNQSGQKTVSAVVSGIILAAVGYAFINGLAYDAFKKAATKLNVIDIQTPPPPPPKKPPPPPPKETPKVESPPIVTPPPVVQPPVVAPTVITAPKAPPPVPQAPIAPAPPPVPPAPPKPSQASPAKARGNPGDWVTPDDYPPAALRQGAQGVTGFRLDVGPDGRVTNCTVTSSSGNTDLDQTACRLLPRRARFTPAKDASGNGIATTYSNNIRWQVPKD</sequence>
<evidence type="ECO:0000313" key="14">
    <source>
        <dbReference type="Proteomes" id="UP001210865"/>
    </source>
</evidence>
<evidence type="ECO:0000256" key="5">
    <source>
        <dbReference type="ARBA" id="ARBA00022519"/>
    </source>
</evidence>
<evidence type="ECO:0000256" key="9">
    <source>
        <dbReference type="ARBA" id="ARBA00023136"/>
    </source>
</evidence>
<dbReference type="RefSeq" id="WP_270076845.1">
    <property type="nucleotide sequence ID" value="NZ_CP115174.1"/>
</dbReference>
<evidence type="ECO:0000256" key="3">
    <source>
        <dbReference type="ARBA" id="ARBA00022448"/>
    </source>
</evidence>
<dbReference type="PROSITE" id="PS52015">
    <property type="entry name" value="TONB_CTD"/>
    <property type="match status" value="1"/>
</dbReference>
<dbReference type="Proteomes" id="UP001210865">
    <property type="component" value="Chromosome"/>
</dbReference>
<reference evidence="13 14" key="1">
    <citation type="submission" date="2022-12" db="EMBL/GenBank/DDBJ databases">
        <title>Sphingomonas abieness sp. nov., an endophytic bacterium isolated from Abies koreana.</title>
        <authorList>
            <person name="Jiang L."/>
            <person name="Lee J."/>
        </authorList>
    </citation>
    <scope>NUCLEOTIDE SEQUENCE [LARGE SCALE GENOMIC DNA]</scope>
    <source>
        <strain evidence="14">PAMB 00755</strain>
    </source>
</reference>
<feature type="region of interest" description="Disordered" evidence="10">
    <location>
        <begin position="101"/>
        <end position="136"/>
    </location>
</feature>
<evidence type="ECO:0000256" key="11">
    <source>
        <dbReference type="SAM" id="Phobius"/>
    </source>
</evidence>
<comment type="similarity">
    <text evidence="2">Belongs to the TonB family.</text>
</comment>
<dbReference type="InterPro" id="IPR051045">
    <property type="entry name" value="TonB-dependent_transducer"/>
</dbReference>
<evidence type="ECO:0000256" key="7">
    <source>
        <dbReference type="ARBA" id="ARBA00022927"/>
    </source>
</evidence>
<keyword evidence="3" id="KW-0813">Transport</keyword>
<proteinExistence type="inferred from homology"/>
<keyword evidence="5" id="KW-0997">Cell inner membrane</keyword>
<feature type="compositionally biased region" description="Pro residues" evidence="10">
    <location>
        <begin position="53"/>
        <end position="68"/>
    </location>
</feature>
<comment type="subcellular location">
    <subcellularLocation>
        <location evidence="1">Cell inner membrane</location>
        <topology evidence="1">Single-pass membrane protein</topology>
        <orientation evidence="1">Periplasmic side</orientation>
    </subcellularLocation>
</comment>
<evidence type="ECO:0000256" key="2">
    <source>
        <dbReference type="ARBA" id="ARBA00006555"/>
    </source>
</evidence>
<dbReference type="NCBIfam" id="TIGR01352">
    <property type="entry name" value="tonB_Cterm"/>
    <property type="match status" value="1"/>
</dbReference>
<dbReference type="SUPFAM" id="SSF74653">
    <property type="entry name" value="TolA/TonB C-terminal domain"/>
    <property type="match status" value="1"/>
</dbReference>
<evidence type="ECO:0000256" key="8">
    <source>
        <dbReference type="ARBA" id="ARBA00022989"/>
    </source>
</evidence>
<evidence type="ECO:0000256" key="4">
    <source>
        <dbReference type="ARBA" id="ARBA00022475"/>
    </source>
</evidence>
<keyword evidence="4" id="KW-1003">Cell membrane</keyword>
<dbReference type="InterPro" id="IPR037682">
    <property type="entry name" value="TonB_C"/>
</dbReference>
<feature type="domain" description="TonB C-terminal" evidence="12">
    <location>
        <begin position="129"/>
        <end position="223"/>
    </location>
</feature>
<evidence type="ECO:0000256" key="6">
    <source>
        <dbReference type="ARBA" id="ARBA00022692"/>
    </source>
</evidence>
<organism evidence="13 14">
    <name type="scientific">Sphingomonas abietis</name>
    <dbReference type="NCBI Taxonomy" id="3012344"/>
    <lineage>
        <taxon>Bacteria</taxon>
        <taxon>Pseudomonadati</taxon>
        <taxon>Pseudomonadota</taxon>
        <taxon>Alphaproteobacteria</taxon>
        <taxon>Sphingomonadales</taxon>
        <taxon>Sphingomonadaceae</taxon>
        <taxon>Sphingomonas</taxon>
    </lineage>
</organism>
<dbReference type="EMBL" id="CP115174">
    <property type="protein sequence ID" value="WBO22197.1"/>
    <property type="molecule type" value="Genomic_DNA"/>
</dbReference>
<dbReference type="InterPro" id="IPR006260">
    <property type="entry name" value="TonB/TolA_C"/>
</dbReference>
<dbReference type="PANTHER" id="PTHR33446:SF2">
    <property type="entry name" value="PROTEIN TONB"/>
    <property type="match status" value="1"/>
</dbReference>
<feature type="compositionally biased region" description="Pro residues" evidence="10">
    <location>
        <begin position="101"/>
        <end position="123"/>
    </location>
</feature>
<accession>A0ABY7NKW8</accession>
<dbReference type="Pfam" id="PF03544">
    <property type="entry name" value="TonB_C"/>
    <property type="match status" value="1"/>
</dbReference>
<evidence type="ECO:0000313" key="13">
    <source>
        <dbReference type="EMBL" id="WBO22197.1"/>
    </source>
</evidence>
<keyword evidence="8 11" id="KW-1133">Transmembrane helix</keyword>
<name>A0ABY7NKW8_9SPHN</name>
<feature type="region of interest" description="Disordered" evidence="10">
    <location>
        <begin position="50"/>
        <end position="86"/>
    </location>
</feature>